<protein>
    <submittedName>
        <fullName evidence="2">Uncharacterized protein</fullName>
    </submittedName>
</protein>
<evidence type="ECO:0000313" key="2">
    <source>
        <dbReference type="EMBL" id="OGC33248.1"/>
    </source>
</evidence>
<dbReference type="EMBL" id="MEUI01000038">
    <property type="protein sequence ID" value="OGC33248.1"/>
    <property type="molecule type" value="Genomic_DNA"/>
</dbReference>
<accession>A0A1F4TKJ4</accession>
<dbReference type="Proteomes" id="UP000177309">
    <property type="component" value="Unassembled WGS sequence"/>
</dbReference>
<evidence type="ECO:0000256" key="1">
    <source>
        <dbReference type="SAM" id="Phobius"/>
    </source>
</evidence>
<keyword evidence="1" id="KW-0472">Membrane</keyword>
<proteinExistence type="predicted"/>
<name>A0A1F4TKJ4_UNCSA</name>
<sequence length="342" mass="39623">MSLMLKKLFVLVLIGLALQTISWAAEKELIFTPVPDLPYFETSSLMIDANDFDTVVLKLKSQDSGTARFFWATSYNQQFNAPKSIWFNLKSGQHTYYFNVPSQNPNWLGWITKLLLYPETNERTITIEEANLTRGNLLTNIKSGWQEFWGPRGRKVIGSTINVIFSSNIFGHSINVYIYWLLFLYFLYLVAGQLRKGSFSWDGTGKKLVLATLFFWILLEISSSYNQWNIFRADWNIYAGKSVQEKAAASIGVDLYNFLSFCQQTVPPNTMTGVLLLPATQAHIWMKAKYYLFPVQIKDLSNTNIEPDFVLVYQNEPNQYSNNKRYKPWANFKDNEYILKKQ</sequence>
<comment type="caution">
    <text evidence="2">The sequence shown here is derived from an EMBL/GenBank/DDBJ whole genome shotgun (WGS) entry which is preliminary data.</text>
</comment>
<keyword evidence="1" id="KW-0812">Transmembrane</keyword>
<gene>
    <name evidence="2" type="ORF">A2462_07465</name>
</gene>
<evidence type="ECO:0000313" key="3">
    <source>
        <dbReference type="Proteomes" id="UP000177309"/>
    </source>
</evidence>
<keyword evidence="1" id="KW-1133">Transmembrane helix</keyword>
<organism evidence="2 3">
    <name type="scientific">candidate division WOR-1 bacterium RIFOXYC2_FULL_41_25</name>
    <dbReference type="NCBI Taxonomy" id="1802586"/>
    <lineage>
        <taxon>Bacteria</taxon>
        <taxon>Bacillati</taxon>
        <taxon>Saganbacteria</taxon>
    </lineage>
</organism>
<feature type="transmembrane region" description="Helical" evidence="1">
    <location>
        <begin position="169"/>
        <end position="188"/>
    </location>
</feature>
<dbReference type="AlphaFoldDB" id="A0A1F4TKJ4"/>
<reference evidence="2 3" key="1">
    <citation type="journal article" date="2016" name="Nat. Commun.">
        <title>Thousands of microbial genomes shed light on interconnected biogeochemical processes in an aquifer system.</title>
        <authorList>
            <person name="Anantharaman K."/>
            <person name="Brown C.T."/>
            <person name="Hug L.A."/>
            <person name="Sharon I."/>
            <person name="Castelle C.J."/>
            <person name="Probst A.J."/>
            <person name="Thomas B.C."/>
            <person name="Singh A."/>
            <person name="Wilkins M.J."/>
            <person name="Karaoz U."/>
            <person name="Brodie E.L."/>
            <person name="Williams K.H."/>
            <person name="Hubbard S.S."/>
            <person name="Banfield J.F."/>
        </authorList>
    </citation>
    <scope>NUCLEOTIDE SEQUENCE [LARGE SCALE GENOMIC DNA]</scope>
</reference>